<dbReference type="InterPro" id="IPR006638">
    <property type="entry name" value="Elp3/MiaA/NifB-like_rSAM"/>
</dbReference>
<dbReference type="GO" id="GO:0003824">
    <property type="term" value="F:catalytic activity"/>
    <property type="evidence" value="ECO:0007669"/>
    <property type="project" value="InterPro"/>
</dbReference>
<feature type="domain" description="Radical SAM core" evidence="7">
    <location>
        <begin position="24"/>
        <end position="268"/>
    </location>
</feature>
<dbReference type="Gene3D" id="3.80.30.20">
    <property type="entry name" value="tm_1862 like domain"/>
    <property type="match status" value="1"/>
</dbReference>
<name>A0A1Q6F5Y0_9BACT</name>
<keyword evidence="3" id="KW-0949">S-adenosyl-L-methionine</keyword>
<dbReference type="InterPro" id="IPR032432">
    <property type="entry name" value="Radical_SAM_C"/>
</dbReference>
<evidence type="ECO:0000256" key="3">
    <source>
        <dbReference type="ARBA" id="ARBA00022691"/>
    </source>
</evidence>
<evidence type="ECO:0000313" key="8">
    <source>
        <dbReference type="EMBL" id="OKY94072.1"/>
    </source>
</evidence>
<dbReference type="PROSITE" id="PS51918">
    <property type="entry name" value="RADICAL_SAM"/>
    <property type="match status" value="1"/>
</dbReference>
<dbReference type="SFLD" id="SFLDS00029">
    <property type="entry name" value="Radical_SAM"/>
    <property type="match status" value="1"/>
</dbReference>
<keyword evidence="4" id="KW-0479">Metal-binding</keyword>
<dbReference type="InterPro" id="IPR023404">
    <property type="entry name" value="rSAM_horseshoe"/>
</dbReference>
<dbReference type="GO" id="GO:0046872">
    <property type="term" value="F:metal ion binding"/>
    <property type="evidence" value="ECO:0007669"/>
    <property type="project" value="UniProtKB-KW"/>
</dbReference>
<evidence type="ECO:0000256" key="4">
    <source>
        <dbReference type="ARBA" id="ARBA00022723"/>
    </source>
</evidence>
<dbReference type="SFLD" id="SFLDG01091">
    <property type="entry name" value="uncharacterized_CHP01210-like"/>
    <property type="match status" value="1"/>
</dbReference>
<gene>
    <name evidence="8" type="ORF">BHV66_06390</name>
</gene>
<dbReference type="Pfam" id="PF04055">
    <property type="entry name" value="Radical_SAM"/>
    <property type="match status" value="1"/>
</dbReference>
<evidence type="ECO:0000259" key="7">
    <source>
        <dbReference type="PROSITE" id="PS51918"/>
    </source>
</evidence>
<protein>
    <submittedName>
        <fullName evidence="8">TIGR01212 family radical SAM protein</fullName>
    </submittedName>
</protein>
<keyword evidence="2" id="KW-0004">4Fe-4S</keyword>
<dbReference type="NCBIfam" id="TIGR01212">
    <property type="entry name" value="TIGR01212 family radical SAM protein"/>
    <property type="match status" value="1"/>
</dbReference>
<dbReference type="InterPro" id="IPR007197">
    <property type="entry name" value="rSAM"/>
</dbReference>
<accession>A0A1Q6F5Y0</accession>
<sequence length="320" mass="36156">METRVYSWGDGRPWHSYAAYCRRHFGGRVRKIAVDAGLSCPNRDGTIGSEGCTFCDNRAFTPSYCSPRKSLTRQIDEGIAFHAARGRDEGLCLAYFQPFSNTHAPVARLWELYAEALDHPRISGLVIGTRPDCVDDEKLDLLAELARKHYVAVEYGVESTCDETLRAVRRGHDFAAARQAIAASAARGLHVGAHFILGLPGEDDEMLLRQVERINALPLETVKFHQLQLVRGTALAAQYDAEPGRFRLRTSEEYLSLVVEVLRRLRPDMAVERIASEVPMGFHHLTQWHLTRVSTLWSLLEKRLTARNAYQGEIFIPLRR</sequence>
<keyword evidence="6" id="KW-0411">Iron-sulfur</keyword>
<evidence type="ECO:0000313" key="9">
    <source>
        <dbReference type="Proteomes" id="UP000187417"/>
    </source>
</evidence>
<evidence type="ECO:0000256" key="1">
    <source>
        <dbReference type="ARBA" id="ARBA00001966"/>
    </source>
</evidence>
<dbReference type="AlphaFoldDB" id="A0A1Q6F5Y0"/>
<dbReference type="SUPFAM" id="SSF102114">
    <property type="entry name" value="Radical SAM enzymes"/>
    <property type="match status" value="1"/>
</dbReference>
<comment type="cofactor">
    <cofactor evidence="1">
        <name>[4Fe-4S] cluster</name>
        <dbReference type="ChEBI" id="CHEBI:49883"/>
    </cofactor>
</comment>
<evidence type="ECO:0000256" key="5">
    <source>
        <dbReference type="ARBA" id="ARBA00023004"/>
    </source>
</evidence>
<dbReference type="Proteomes" id="UP000187417">
    <property type="component" value="Unassembled WGS sequence"/>
</dbReference>
<evidence type="ECO:0000256" key="6">
    <source>
        <dbReference type="ARBA" id="ARBA00023014"/>
    </source>
</evidence>
<dbReference type="PANTHER" id="PTHR11135">
    <property type="entry name" value="HISTONE ACETYLTRANSFERASE-RELATED"/>
    <property type="match status" value="1"/>
</dbReference>
<dbReference type="PANTHER" id="PTHR11135:SF1">
    <property type="entry name" value="PROTEIN YHCC"/>
    <property type="match status" value="1"/>
</dbReference>
<dbReference type="InterPro" id="IPR058240">
    <property type="entry name" value="rSAM_sf"/>
</dbReference>
<evidence type="ECO:0000256" key="2">
    <source>
        <dbReference type="ARBA" id="ARBA00022485"/>
    </source>
</evidence>
<reference evidence="8 9" key="1">
    <citation type="journal article" date="2016" name="Nat. Biotechnol.">
        <title>Measurement of bacterial replication rates in microbial communities.</title>
        <authorList>
            <person name="Brown C.T."/>
            <person name="Olm M.R."/>
            <person name="Thomas B.C."/>
            <person name="Banfield J.F."/>
        </authorList>
    </citation>
    <scope>NUCLEOTIDE SEQUENCE [LARGE SCALE GENOMIC DNA]</scope>
    <source>
        <strain evidence="8">CAG:67_53_122</strain>
    </source>
</reference>
<dbReference type="Pfam" id="PF16199">
    <property type="entry name" value="Radical_SAM_C"/>
    <property type="match status" value="1"/>
</dbReference>
<dbReference type="STRING" id="28117.BHV66_06390"/>
<keyword evidence="5" id="KW-0408">Iron</keyword>
<dbReference type="EMBL" id="MNQH01000030">
    <property type="protein sequence ID" value="OKY94072.1"/>
    <property type="molecule type" value="Genomic_DNA"/>
</dbReference>
<dbReference type="SMART" id="SM00729">
    <property type="entry name" value="Elp3"/>
    <property type="match status" value="1"/>
</dbReference>
<dbReference type="InterPro" id="IPR005911">
    <property type="entry name" value="YhcC-like"/>
</dbReference>
<dbReference type="SFLD" id="SFLDG01086">
    <property type="entry name" value="elongater_protein-like"/>
    <property type="match status" value="1"/>
</dbReference>
<proteinExistence type="predicted"/>
<dbReference type="RefSeq" id="WP_278339319.1">
    <property type="nucleotide sequence ID" value="NZ_MNQH01000030.1"/>
</dbReference>
<organism evidence="8 9">
    <name type="scientific">Alistipes putredinis</name>
    <dbReference type="NCBI Taxonomy" id="28117"/>
    <lineage>
        <taxon>Bacteria</taxon>
        <taxon>Pseudomonadati</taxon>
        <taxon>Bacteroidota</taxon>
        <taxon>Bacteroidia</taxon>
        <taxon>Bacteroidales</taxon>
        <taxon>Rikenellaceae</taxon>
        <taxon>Alistipes</taxon>
    </lineage>
</organism>
<dbReference type="InterPro" id="IPR039661">
    <property type="entry name" value="ELP3"/>
</dbReference>
<dbReference type="GO" id="GO:0051539">
    <property type="term" value="F:4 iron, 4 sulfur cluster binding"/>
    <property type="evidence" value="ECO:0007669"/>
    <property type="project" value="UniProtKB-KW"/>
</dbReference>
<comment type="caution">
    <text evidence="8">The sequence shown here is derived from an EMBL/GenBank/DDBJ whole genome shotgun (WGS) entry which is preliminary data.</text>
</comment>